<dbReference type="EMBL" id="FYEK01000044">
    <property type="protein sequence ID" value="SNB70517.1"/>
    <property type="molecule type" value="Genomic_DNA"/>
</dbReference>
<dbReference type="PANTHER" id="PTHR47099:SF1">
    <property type="entry name" value="METHYLCOBAMIDE:COM METHYLTRANSFERASE MTBA"/>
    <property type="match status" value="1"/>
</dbReference>
<dbReference type="Gene3D" id="3.20.20.210">
    <property type="match status" value="1"/>
</dbReference>
<dbReference type="PANTHER" id="PTHR47099">
    <property type="entry name" value="METHYLCOBAMIDE:COM METHYLTRANSFERASE MTBA"/>
    <property type="match status" value="1"/>
</dbReference>
<evidence type="ECO:0000313" key="2">
    <source>
        <dbReference type="EMBL" id="SNB70517.1"/>
    </source>
</evidence>
<dbReference type="InterPro" id="IPR038071">
    <property type="entry name" value="UROD/MetE-like_sf"/>
</dbReference>
<dbReference type="GO" id="GO:0006779">
    <property type="term" value="P:porphyrin-containing compound biosynthetic process"/>
    <property type="evidence" value="ECO:0007669"/>
    <property type="project" value="InterPro"/>
</dbReference>
<feature type="domain" description="Uroporphyrinogen decarboxylase (URO-D)" evidence="1">
    <location>
        <begin position="3"/>
        <end position="322"/>
    </location>
</feature>
<dbReference type="InterPro" id="IPR000257">
    <property type="entry name" value="Uroporphyrinogen_deCOase"/>
</dbReference>
<evidence type="ECO:0000313" key="3">
    <source>
        <dbReference type="Proteomes" id="UP000197025"/>
    </source>
</evidence>
<keyword evidence="3" id="KW-1185">Reference proteome</keyword>
<gene>
    <name evidence="2" type="ORF">SAMN02746019_00012550</name>
</gene>
<name>A0A212REC3_9CHLR</name>
<dbReference type="GO" id="GO:0004853">
    <property type="term" value="F:uroporphyrinogen decarboxylase activity"/>
    <property type="evidence" value="ECO:0007669"/>
    <property type="project" value="InterPro"/>
</dbReference>
<evidence type="ECO:0000259" key="1">
    <source>
        <dbReference type="Pfam" id="PF01208"/>
    </source>
</evidence>
<dbReference type="SUPFAM" id="SSF51726">
    <property type="entry name" value="UROD/MetE-like"/>
    <property type="match status" value="1"/>
</dbReference>
<accession>A0A212REC3</accession>
<proteinExistence type="predicted"/>
<reference evidence="3" key="1">
    <citation type="submission" date="2017-06" db="EMBL/GenBank/DDBJ databases">
        <authorList>
            <person name="Varghese N."/>
            <person name="Submissions S."/>
        </authorList>
    </citation>
    <scope>NUCLEOTIDE SEQUENCE [LARGE SCALE GENOMIC DNA]</scope>
    <source>
        <strain evidence="3">JAD2</strain>
    </source>
</reference>
<dbReference type="AlphaFoldDB" id="A0A212REC3"/>
<protein>
    <submittedName>
        <fullName evidence="2">Uroporphyrinogen decarboxylase</fullName>
    </submittedName>
</protein>
<dbReference type="CDD" id="cd03465">
    <property type="entry name" value="URO-D_like"/>
    <property type="match status" value="1"/>
</dbReference>
<dbReference type="RefSeq" id="WP_088571904.1">
    <property type="nucleotide sequence ID" value="NZ_FYEK01000044.1"/>
</dbReference>
<dbReference type="OrthoDB" id="7375127at2"/>
<dbReference type="Proteomes" id="UP000197025">
    <property type="component" value="Unassembled WGS sequence"/>
</dbReference>
<sequence>MEKRERLQAALRGEPVDRPPVALWRHFPVADQDPQAFADAVVEFQQRFDFDFVKITPASSYCVRDWGAEDVWEGDTEGTRRYIQHPVQDPEDWTRLPVLDPERGVLGEHLEAVARIRQALPEVPLVVTVFSPLAQAKNLAGSQRLLLHLRQAPKALERGLETITESTRRFVRAALARGVDGIFYAVQHASYLLLSPEEYRRFGCPYDQAILREAGGAWLNLLHLHGEAVMFDLFVDYPVAVWNWHDRETPPALAEAQRKVPGAVLGGLSRVSTLVRGTPERVIAEAREAIAQTGGRRFILGTGCVVPIHAPEVNLRAARRAVEMPPG</sequence>
<dbReference type="InterPro" id="IPR052024">
    <property type="entry name" value="Methanogen_methyltrans"/>
</dbReference>
<dbReference type="InParanoid" id="A0A212REC3"/>
<dbReference type="Pfam" id="PF01208">
    <property type="entry name" value="URO-D"/>
    <property type="match status" value="1"/>
</dbReference>
<organism evidence="2 3">
    <name type="scientific">Thermoflexus hugenholtzii JAD2</name>
    <dbReference type="NCBI Taxonomy" id="877466"/>
    <lineage>
        <taxon>Bacteria</taxon>
        <taxon>Bacillati</taxon>
        <taxon>Chloroflexota</taxon>
        <taxon>Thermoflexia</taxon>
        <taxon>Thermoflexales</taxon>
        <taxon>Thermoflexaceae</taxon>
        <taxon>Thermoflexus</taxon>
    </lineage>
</organism>